<dbReference type="GeneID" id="75184765"/>
<gene>
    <name evidence="1" type="ORF">D8771_17330</name>
</gene>
<dbReference type="Proteomes" id="UP000298111">
    <property type="component" value="Unassembled WGS sequence"/>
</dbReference>
<comment type="caution">
    <text evidence="1">The sequence shown here is derived from an EMBL/GenBank/DDBJ whole genome shotgun (WGS) entry which is preliminary data.</text>
</comment>
<dbReference type="AlphaFoldDB" id="A0A6C1BY01"/>
<sequence>MSCADLLTRTELAGYGVVQGGEFPEGPNGPKNEDFSMCGWNSGPNGRYRLMVALDRTERSNSWVGKKDAAEPIRGFRTSGGRRGGGESVTIATGPGTGSVQVWGTTRKPIRSVAQRVLANLLSRSEDR</sequence>
<proteinExistence type="predicted"/>
<accession>A0A6C1BY01</accession>
<reference evidence="1 2" key="1">
    <citation type="submission" date="2018-10" db="EMBL/GenBank/DDBJ databases">
        <title>Isolation of pseudouridimycin from Streptomyces albus DSM 40763.</title>
        <authorList>
            <person name="Rosenqvist P."/>
            <person name="Metsae-Ketelae M."/>
            <person name="Virta P."/>
        </authorList>
    </citation>
    <scope>NUCLEOTIDE SEQUENCE [LARGE SCALE GENOMIC DNA]</scope>
    <source>
        <strain evidence="1 2">DSM 40763</strain>
    </source>
</reference>
<name>A0A6C1BY01_9ACTN</name>
<organism evidence="1 2">
    <name type="scientific">Streptomyces albus</name>
    <dbReference type="NCBI Taxonomy" id="1888"/>
    <lineage>
        <taxon>Bacteria</taxon>
        <taxon>Bacillati</taxon>
        <taxon>Actinomycetota</taxon>
        <taxon>Actinomycetes</taxon>
        <taxon>Kitasatosporales</taxon>
        <taxon>Streptomycetaceae</taxon>
        <taxon>Streptomyces</taxon>
    </lineage>
</organism>
<dbReference type="EMBL" id="RCIY01000062">
    <property type="protein sequence ID" value="TGG82346.1"/>
    <property type="molecule type" value="Genomic_DNA"/>
</dbReference>
<dbReference type="RefSeq" id="WP_031030306.1">
    <property type="nucleotide sequence ID" value="NZ_BBQG01000057.1"/>
</dbReference>
<protein>
    <submittedName>
        <fullName evidence="1">Uncharacterized protein</fullName>
    </submittedName>
</protein>
<evidence type="ECO:0000313" key="1">
    <source>
        <dbReference type="EMBL" id="TGG82346.1"/>
    </source>
</evidence>
<evidence type="ECO:0000313" key="2">
    <source>
        <dbReference type="Proteomes" id="UP000298111"/>
    </source>
</evidence>